<dbReference type="InterPro" id="IPR043428">
    <property type="entry name" value="LivM-like"/>
</dbReference>
<accession>A0A7C5Q615</accession>
<keyword evidence="2" id="KW-1003">Cell membrane</keyword>
<gene>
    <name evidence="7" type="ORF">ENM11_01860</name>
</gene>
<sequence length="340" mass="36071">MGKKFIEVAAGVAVLAAVFASAPLYVPEALIWILGMSFLFIVIAMSWDLVTGYAGQINLGLTSFVGLGAYTSALLQVTSRLKGTPFEFLAGQTAVPVELSLLAGGVSSALVGAAIGGITLRLKGWYLALVTAILPIAFVQTTYVWKDVFGGEEGFTLPAGLAQTPIGKYYAALAVMLLSLATMLLITRSNISLRLKALRDEPELAESIGLDTVKLKILAFTASAFFAGIAGAAIVNYRQVANNDLYDVPLMLLVILAVVIGGSGTIWGPVVGGLLVYTMKLWWLKGVVYELVSSTGLPINDDVILYAILIALAILAPKGLWPVVNANISKILRRSHIFPR</sequence>
<feature type="transmembrane region" description="Helical" evidence="6">
    <location>
        <begin position="125"/>
        <end position="146"/>
    </location>
</feature>
<evidence type="ECO:0000256" key="5">
    <source>
        <dbReference type="ARBA" id="ARBA00023136"/>
    </source>
</evidence>
<reference evidence="7" key="1">
    <citation type="journal article" date="2020" name="mSystems">
        <title>Genome- and Community-Level Interaction Insights into Carbon Utilization and Element Cycling Functions of Hydrothermarchaeota in Hydrothermal Sediment.</title>
        <authorList>
            <person name="Zhou Z."/>
            <person name="Liu Y."/>
            <person name="Xu W."/>
            <person name="Pan J."/>
            <person name="Luo Z.H."/>
            <person name="Li M."/>
        </authorList>
    </citation>
    <scope>NUCLEOTIDE SEQUENCE [LARGE SCALE GENOMIC DNA]</scope>
    <source>
        <strain evidence="7">SpSt-1056</strain>
    </source>
</reference>
<dbReference type="Pfam" id="PF02653">
    <property type="entry name" value="BPD_transp_2"/>
    <property type="match status" value="1"/>
</dbReference>
<keyword evidence="4 6" id="KW-1133">Transmembrane helix</keyword>
<dbReference type="InterPro" id="IPR001851">
    <property type="entry name" value="ABC_transp_permease"/>
</dbReference>
<evidence type="ECO:0000256" key="2">
    <source>
        <dbReference type="ARBA" id="ARBA00022475"/>
    </source>
</evidence>
<dbReference type="GO" id="GO:0005886">
    <property type="term" value="C:plasma membrane"/>
    <property type="evidence" value="ECO:0007669"/>
    <property type="project" value="UniProtKB-SubCell"/>
</dbReference>
<organism evidence="7">
    <name type="scientific">Caldiarchaeum subterraneum</name>
    <dbReference type="NCBI Taxonomy" id="311458"/>
    <lineage>
        <taxon>Archaea</taxon>
        <taxon>Nitrososphaerota</taxon>
        <taxon>Candidatus Caldarchaeales</taxon>
        <taxon>Candidatus Caldarchaeaceae</taxon>
        <taxon>Candidatus Caldarchaeum</taxon>
    </lineage>
</organism>
<keyword evidence="5 6" id="KW-0472">Membrane</keyword>
<feature type="transmembrane region" description="Helical" evidence="6">
    <location>
        <begin position="57"/>
        <end position="79"/>
    </location>
</feature>
<name>A0A7C5Q615_CALS0</name>
<evidence type="ECO:0000256" key="3">
    <source>
        <dbReference type="ARBA" id="ARBA00022692"/>
    </source>
</evidence>
<comment type="caution">
    <text evidence="7">The sequence shown here is derived from an EMBL/GenBank/DDBJ whole genome shotgun (WGS) entry which is preliminary data.</text>
</comment>
<dbReference type="PANTHER" id="PTHR30482:SF20">
    <property type="entry name" value="HIGH-AFFINITY BRANCHED-CHAIN AMINO ACID TRANSPORT SYSTEM PERMEASE PROTEIN LIVM"/>
    <property type="match status" value="1"/>
</dbReference>
<comment type="subcellular location">
    <subcellularLocation>
        <location evidence="1">Cell membrane</location>
        <topology evidence="1">Multi-pass membrane protein</topology>
    </subcellularLocation>
</comment>
<feature type="transmembrane region" description="Helical" evidence="6">
    <location>
        <begin position="274"/>
        <end position="292"/>
    </location>
</feature>
<evidence type="ECO:0000256" key="6">
    <source>
        <dbReference type="SAM" id="Phobius"/>
    </source>
</evidence>
<proteinExistence type="predicted"/>
<feature type="transmembrane region" description="Helical" evidence="6">
    <location>
        <begin position="30"/>
        <end position="50"/>
    </location>
</feature>
<evidence type="ECO:0000256" key="1">
    <source>
        <dbReference type="ARBA" id="ARBA00004651"/>
    </source>
</evidence>
<evidence type="ECO:0000256" key="4">
    <source>
        <dbReference type="ARBA" id="ARBA00022989"/>
    </source>
</evidence>
<dbReference type="PANTHER" id="PTHR30482">
    <property type="entry name" value="HIGH-AFFINITY BRANCHED-CHAIN AMINO ACID TRANSPORT SYSTEM PERMEASE"/>
    <property type="match status" value="1"/>
</dbReference>
<dbReference type="EMBL" id="DRWN01000018">
    <property type="protein sequence ID" value="HHK67887.1"/>
    <property type="molecule type" value="Genomic_DNA"/>
</dbReference>
<protein>
    <submittedName>
        <fullName evidence="7">Branched-chain amino acid ABC transporter permease</fullName>
    </submittedName>
</protein>
<keyword evidence="3 6" id="KW-0812">Transmembrane</keyword>
<feature type="transmembrane region" description="Helical" evidence="6">
    <location>
        <begin position="166"/>
        <end position="186"/>
    </location>
</feature>
<feature type="transmembrane region" description="Helical" evidence="6">
    <location>
        <begin position="249"/>
        <end position="267"/>
    </location>
</feature>
<dbReference type="AlphaFoldDB" id="A0A7C5Q615"/>
<feature type="transmembrane region" description="Helical" evidence="6">
    <location>
        <begin position="99"/>
        <end position="118"/>
    </location>
</feature>
<evidence type="ECO:0000313" key="7">
    <source>
        <dbReference type="EMBL" id="HHK67887.1"/>
    </source>
</evidence>
<feature type="transmembrane region" description="Helical" evidence="6">
    <location>
        <begin position="304"/>
        <end position="324"/>
    </location>
</feature>
<dbReference type="GO" id="GO:0015658">
    <property type="term" value="F:branched-chain amino acid transmembrane transporter activity"/>
    <property type="evidence" value="ECO:0007669"/>
    <property type="project" value="InterPro"/>
</dbReference>
<feature type="transmembrane region" description="Helical" evidence="6">
    <location>
        <begin position="217"/>
        <end position="237"/>
    </location>
</feature>
<dbReference type="CDD" id="cd06581">
    <property type="entry name" value="TM_PBP1_LivM_like"/>
    <property type="match status" value="1"/>
</dbReference>